<protein>
    <submittedName>
        <fullName evidence="5">Protein FAM194A</fullName>
    </submittedName>
</protein>
<feature type="domain" description="FAM194 C-terminal" evidence="3">
    <location>
        <begin position="535"/>
        <end position="735"/>
    </location>
</feature>
<evidence type="ECO:0000313" key="5">
    <source>
        <dbReference type="RefSeq" id="XP_006868063.1"/>
    </source>
</evidence>
<dbReference type="RefSeq" id="XP_006868063.1">
    <property type="nucleotide sequence ID" value="XM_006868001.1"/>
</dbReference>
<organism evidence="4 5">
    <name type="scientific">Chrysochloris asiatica</name>
    <name type="common">Cape golden mole</name>
    <dbReference type="NCBI Taxonomy" id="185453"/>
    <lineage>
        <taxon>Eukaryota</taxon>
        <taxon>Metazoa</taxon>
        <taxon>Chordata</taxon>
        <taxon>Craniata</taxon>
        <taxon>Vertebrata</taxon>
        <taxon>Euteleostomi</taxon>
        <taxon>Mammalia</taxon>
        <taxon>Eutheria</taxon>
        <taxon>Afrotheria</taxon>
        <taxon>Chrysochloridae</taxon>
        <taxon>Chrysochlorinae</taxon>
        <taxon>Chrysochloris</taxon>
    </lineage>
</organism>
<feature type="region of interest" description="Disordered" evidence="2">
    <location>
        <begin position="1"/>
        <end position="166"/>
    </location>
</feature>
<feature type="region of interest" description="Disordered" evidence="2">
    <location>
        <begin position="207"/>
        <end position="236"/>
    </location>
</feature>
<keyword evidence="4" id="KW-1185">Reference proteome</keyword>
<evidence type="ECO:0000313" key="4">
    <source>
        <dbReference type="Proteomes" id="UP000504623"/>
    </source>
</evidence>
<sequence>MADLRSCSSSEELMKKDEEHKVEKDTKNQEKDEVHKVEEENEYHKEEKDADHMEAEKDEDHTKAEKDKDHTEDEGHTEAEQDEGHTEAEQDEGHTEAEQDEGHKEEEKVEDHTEEKDEDHKKAEEEEEDHKEEKEYRAKEEEEMKKEIKEEEVEGEKKEAKNQVGEGTATVTPHILDCEYLLKILAMEEEEDEQTFIPRIASIISPSLSPSPPSHQQSSQICNHTSNSSLSSSTSQKSFPKIFQSFRKDTSEMNSERLADQHLYSGIPTSVQTEESWLQDLSHKKHQQMKKTLTPLKKAKLKNSTSELREKWVINPEEPKLKVLCEMEFKDDFIKLFEPSLRTLPGIGPPSILAYKPETSNLHIKFKDEEEILPKCEYCGSDLRTFLSSMDFYSEYSSIEPIKRDSCCIHFQNLVEYISIEEQKTQSSYAKLICIDPHAAHGNEVERLKAKEKALRRKQERQMAKHLAIIPTDELTFAEEDSRHLKTISYQLSVDIPEKVSTDESMFDFQVETNNLSIVCCDSRIACGKTILEDELLEKNYKHGSKFLTSFPDGTTQIFYPSGNLAIIRVPNKLNGFTCIIQEDMPTNAAILALLDSSGRSSCYHPNGNVWVCINILGGQYSDQAGNRVRAWNWSSSVASTPFVSFKPVFLALNHYVGVRILEQDKISITFLAMGQQARISVGTKVKLPNPEEIPVLRYVSGDDLLLLASLIKIRRLFHKLQGCMNFPSSQVWGKLKQPSYLSSLSLKLIALCHNSGIKRNIMTTIRRILNEKI</sequence>
<evidence type="ECO:0000256" key="1">
    <source>
        <dbReference type="SAM" id="Coils"/>
    </source>
</evidence>
<dbReference type="CTD" id="131831"/>
<dbReference type="InterPro" id="IPR029281">
    <property type="entry name" value="FAM194_C"/>
</dbReference>
<name>A0A9B0TSV1_CHRAS</name>
<evidence type="ECO:0000256" key="2">
    <source>
        <dbReference type="SAM" id="MobiDB-lite"/>
    </source>
</evidence>
<accession>A0A9B0TSV1</accession>
<keyword evidence="1" id="KW-0175">Coiled coil</keyword>
<feature type="compositionally biased region" description="Basic and acidic residues" evidence="2">
    <location>
        <begin position="12"/>
        <end position="124"/>
    </location>
</feature>
<gene>
    <name evidence="5" type="primary">FAM194A</name>
</gene>
<dbReference type="PANTHER" id="PTHR23093:SF11">
    <property type="entry name" value="GLUTAMATE-RICH PROTEIN 6"/>
    <property type="match status" value="1"/>
</dbReference>
<dbReference type="Proteomes" id="UP000504623">
    <property type="component" value="Unplaced"/>
</dbReference>
<dbReference type="AlphaFoldDB" id="A0A9B0TSV1"/>
<feature type="compositionally biased region" description="Basic and acidic residues" evidence="2">
    <location>
        <begin position="131"/>
        <end position="161"/>
    </location>
</feature>
<reference evidence="5" key="1">
    <citation type="submission" date="2025-08" db="UniProtKB">
        <authorList>
            <consortium name="RefSeq"/>
        </authorList>
    </citation>
    <scope>IDENTIFICATION</scope>
    <source>
        <tissue evidence="5">Spleen</tissue>
    </source>
</reference>
<proteinExistence type="predicted"/>
<dbReference type="Pfam" id="PF14977">
    <property type="entry name" value="FAM194"/>
    <property type="match status" value="1"/>
</dbReference>
<evidence type="ECO:0000259" key="3">
    <source>
        <dbReference type="Pfam" id="PF14977"/>
    </source>
</evidence>
<dbReference type="PANTHER" id="PTHR23093">
    <property type="entry name" value="SIMILAR TO CHROMOSOME 3 OPEN READING FRAME 20"/>
    <property type="match status" value="1"/>
</dbReference>
<dbReference type="OrthoDB" id="527209at2759"/>
<feature type="coiled-coil region" evidence="1">
    <location>
        <begin position="438"/>
        <end position="465"/>
    </location>
</feature>
<feature type="compositionally biased region" description="Polar residues" evidence="2">
    <location>
        <begin position="1"/>
        <end position="11"/>
    </location>
</feature>
<dbReference type="GeneID" id="102812424"/>